<dbReference type="Proteomes" id="UP001163046">
    <property type="component" value="Unassembled WGS sequence"/>
</dbReference>
<dbReference type="EMBL" id="MU827330">
    <property type="protein sequence ID" value="KAJ7354949.1"/>
    <property type="molecule type" value="Genomic_DNA"/>
</dbReference>
<accession>A0A9W9YK49</accession>
<organism evidence="2 3">
    <name type="scientific">Desmophyllum pertusum</name>
    <dbReference type="NCBI Taxonomy" id="174260"/>
    <lineage>
        <taxon>Eukaryota</taxon>
        <taxon>Metazoa</taxon>
        <taxon>Cnidaria</taxon>
        <taxon>Anthozoa</taxon>
        <taxon>Hexacorallia</taxon>
        <taxon>Scleractinia</taxon>
        <taxon>Caryophylliina</taxon>
        <taxon>Caryophylliidae</taxon>
        <taxon>Desmophyllum</taxon>
    </lineage>
</organism>
<name>A0A9W9YK49_9CNID</name>
<keyword evidence="1" id="KW-0175">Coiled coil</keyword>
<sequence length="164" mass="18470">MAARYPPMEITQAEYDELASSDSEIEGDVGARLLPYERGKSEIHGSKSASERAKLLAMKAQMEQQIQALEKQIHLEEIMMLARSHRYEQQVKASSSLAVEPAEKPGEAPDPHFESGRLMLEACHFAQLKKEHPLETWTAGSLPNLARCSTCEYRQTLRRASMKL</sequence>
<protein>
    <submittedName>
        <fullName evidence="2">Uncharacterized protein</fullName>
    </submittedName>
</protein>
<dbReference type="AlphaFoldDB" id="A0A9W9YK49"/>
<reference evidence="2" key="1">
    <citation type="submission" date="2023-01" db="EMBL/GenBank/DDBJ databases">
        <title>Genome assembly of the deep-sea coral Lophelia pertusa.</title>
        <authorList>
            <person name="Herrera S."/>
            <person name="Cordes E."/>
        </authorList>
    </citation>
    <scope>NUCLEOTIDE SEQUENCE</scope>
    <source>
        <strain evidence="2">USNM1676648</strain>
        <tissue evidence="2">Polyp</tissue>
    </source>
</reference>
<comment type="caution">
    <text evidence="2">The sequence shown here is derived from an EMBL/GenBank/DDBJ whole genome shotgun (WGS) entry which is preliminary data.</text>
</comment>
<evidence type="ECO:0000256" key="1">
    <source>
        <dbReference type="SAM" id="Coils"/>
    </source>
</evidence>
<keyword evidence="3" id="KW-1185">Reference proteome</keyword>
<feature type="coiled-coil region" evidence="1">
    <location>
        <begin position="52"/>
        <end position="79"/>
    </location>
</feature>
<evidence type="ECO:0000313" key="2">
    <source>
        <dbReference type="EMBL" id="KAJ7354949.1"/>
    </source>
</evidence>
<evidence type="ECO:0000313" key="3">
    <source>
        <dbReference type="Proteomes" id="UP001163046"/>
    </source>
</evidence>
<gene>
    <name evidence="2" type="ORF">OS493_029058</name>
</gene>
<proteinExistence type="predicted"/>